<dbReference type="AlphaFoldDB" id="A0A5B0DVV0"/>
<dbReference type="OrthoDB" id="9805504at2"/>
<dbReference type="SUPFAM" id="SSF50199">
    <property type="entry name" value="Staphylococcal nuclease"/>
    <property type="match status" value="1"/>
</dbReference>
<keyword evidence="1" id="KW-0732">Signal</keyword>
<dbReference type="RefSeq" id="WP_149300187.1">
    <property type="nucleotide sequence ID" value="NZ_VTWH01000002.1"/>
</dbReference>
<dbReference type="EMBL" id="VTWH01000002">
    <property type="protein sequence ID" value="KAA0970874.1"/>
    <property type="molecule type" value="Genomic_DNA"/>
</dbReference>
<comment type="caution">
    <text evidence="3">The sequence shown here is derived from an EMBL/GenBank/DDBJ whole genome shotgun (WGS) entry which is preliminary data.</text>
</comment>
<protein>
    <submittedName>
        <fullName evidence="3">Thermonuclease family protein</fullName>
    </submittedName>
</protein>
<dbReference type="Gene3D" id="2.40.50.90">
    <property type="match status" value="1"/>
</dbReference>
<feature type="chain" id="PRO_5022973449" evidence="1">
    <location>
        <begin position="20"/>
        <end position="226"/>
    </location>
</feature>
<sequence length="226" mass="24986">MIPFYALAAVLYLSAPAQALEINGRAEVIDGDTISVAGTSERIRLYGIDAPEGQQTCETSSGKIYLCGNSSAQFLTDLIGRNGRVSCVEHTRDRYGRIVAECRTSGGKNLNNEMVRAGWAVHYERYSDGRYGRAQNDGRENKRGMWSGNFLLPEEWRRGERLQSEPTAGNGLGDCQIKGNISKSGKIYHLPGSRAYAGVKIDLERGEKWFCTEREALDAGWRAVRG</sequence>
<dbReference type="PANTHER" id="PTHR12302:SF26">
    <property type="entry name" value="BLR1266 PROTEIN"/>
    <property type="match status" value="1"/>
</dbReference>
<name>A0A5B0DVV0_9HYPH</name>
<feature type="domain" description="TNase-like" evidence="2">
    <location>
        <begin position="28"/>
        <end position="148"/>
    </location>
</feature>
<dbReference type="SMART" id="SM00318">
    <property type="entry name" value="SNc"/>
    <property type="match status" value="1"/>
</dbReference>
<evidence type="ECO:0000256" key="1">
    <source>
        <dbReference type="SAM" id="SignalP"/>
    </source>
</evidence>
<keyword evidence="4" id="KW-1185">Reference proteome</keyword>
<dbReference type="Pfam" id="PF00565">
    <property type="entry name" value="SNase"/>
    <property type="match status" value="1"/>
</dbReference>
<dbReference type="Proteomes" id="UP000324738">
    <property type="component" value="Unassembled WGS sequence"/>
</dbReference>
<evidence type="ECO:0000313" key="3">
    <source>
        <dbReference type="EMBL" id="KAA0970874.1"/>
    </source>
</evidence>
<dbReference type="InterPro" id="IPR016071">
    <property type="entry name" value="Staphylococal_nuclease_OB-fold"/>
</dbReference>
<feature type="signal peptide" evidence="1">
    <location>
        <begin position="1"/>
        <end position="19"/>
    </location>
</feature>
<gene>
    <name evidence="3" type="ORF">FPY71_10420</name>
</gene>
<dbReference type="PROSITE" id="PS50830">
    <property type="entry name" value="TNASE_3"/>
    <property type="match status" value="1"/>
</dbReference>
<evidence type="ECO:0000313" key="4">
    <source>
        <dbReference type="Proteomes" id="UP000324738"/>
    </source>
</evidence>
<dbReference type="InterPro" id="IPR035437">
    <property type="entry name" value="SNase_OB-fold_sf"/>
</dbReference>
<accession>A0A5B0DVV0</accession>
<reference evidence="3 4" key="1">
    <citation type="submission" date="2019-08" db="EMBL/GenBank/DDBJ databases">
        <title>Aureimonas fodiniaquatilis sp. nov., isolated from a coal mine wastewater.</title>
        <authorList>
            <person name="Kim W."/>
        </authorList>
    </citation>
    <scope>NUCLEOTIDE SEQUENCE [LARGE SCALE GENOMIC DNA]</scope>
    <source>
        <strain evidence="3 4">CAU 1482</strain>
    </source>
</reference>
<organism evidence="3 4">
    <name type="scientific">Aureimonas fodinaquatilis</name>
    <dbReference type="NCBI Taxonomy" id="2565783"/>
    <lineage>
        <taxon>Bacteria</taxon>
        <taxon>Pseudomonadati</taxon>
        <taxon>Pseudomonadota</taxon>
        <taxon>Alphaproteobacteria</taxon>
        <taxon>Hyphomicrobiales</taxon>
        <taxon>Aurantimonadaceae</taxon>
        <taxon>Aureimonas</taxon>
    </lineage>
</organism>
<dbReference type="PANTHER" id="PTHR12302">
    <property type="entry name" value="EBNA2 BINDING PROTEIN P100"/>
    <property type="match status" value="1"/>
</dbReference>
<evidence type="ECO:0000259" key="2">
    <source>
        <dbReference type="PROSITE" id="PS50830"/>
    </source>
</evidence>
<proteinExistence type="predicted"/>